<dbReference type="InterPro" id="IPR021251">
    <property type="entry name" value="DUF2793"/>
</dbReference>
<evidence type="ECO:0000313" key="1">
    <source>
        <dbReference type="EMBL" id="GBF56657.1"/>
    </source>
</evidence>
<accession>A0A2P2E6I1</accession>
<evidence type="ECO:0000313" key="2">
    <source>
        <dbReference type="Proteomes" id="UP000245086"/>
    </source>
</evidence>
<proteinExistence type="predicted"/>
<name>A0A2P2E6I1_9PROT</name>
<organism evidence="1 2">
    <name type="scientific">Candidatus Phycosocius bacilliformis</name>
    <dbReference type="NCBI Taxonomy" id="1445552"/>
    <lineage>
        <taxon>Bacteria</taxon>
        <taxon>Pseudomonadati</taxon>
        <taxon>Pseudomonadota</taxon>
        <taxon>Alphaproteobacteria</taxon>
        <taxon>Caulobacterales</taxon>
        <taxon>Caulobacterales incertae sedis</taxon>
        <taxon>Candidatus Phycosocius</taxon>
    </lineage>
</organism>
<reference evidence="1 2" key="1">
    <citation type="journal article" date="2018" name="Genome Announc.">
        <title>Draft Genome Sequence of "Candidatus Phycosocius bacilliformis," an Alphaproteobacterial Ectosymbiont of the Hydrocarbon-Producing Green Alga Botryococcus braunii.</title>
        <authorList>
            <person name="Tanabe Y."/>
            <person name="Yamaguchi H."/>
            <person name="Watanabe M.M."/>
        </authorList>
    </citation>
    <scope>NUCLEOTIDE SEQUENCE [LARGE SCALE GENOMIC DNA]</scope>
    <source>
        <strain evidence="1 2">BOTRYCO-2</strain>
    </source>
</reference>
<dbReference type="AlphaFoldDB" id="A0A2P2E6I1"/>
<gene>
    <name evidence="1" type="ORF">PbB2_00314</name>
</gene>
<dbReference type="OrthoDB" id="564699at2"/>
<evidence type="ECO:0008006" key="3">
    <source>
        <dbReference type="Google" id="ProtNLM"/>
    </source>
</evidence>
<dbReference type="Pfam" id="PF10983">
    <property type="entry name" value="DUF2793"/>
    <property type="match status" value="1"/>
</dbReference>
<dbReference type="RefSeq" id="WP_108983522.1">
    <property type="nucleotide sequence ID" value="NZ_BFBR01000001.1"/>
</dbReference>
<dbReference type="EMBL" id="BFBR01000001">
    <property type="protein sequence ID" value="GBF56657.1"/>
    <property type="molecule type" value="Genomic_DNA"/>
</dbReference>
<sequence length="411" mass="44496">MTDTTAHLELPYLLASQADKHVTMNEALNRIDAVTQAAVISRTMKIEPNDPAVGDSYLLPSGKTGTHWQGMMDGALAVFDAGGWMQVTPRDGWQVYVQDEADFCHHQSGQWYLRDGRPPNLLINGAFQIWQRGLTFAAPANGDYLCDRWFVRSLTGTVTKSSDGPGPGLSALELTHANGAIAQRIESATLSAFAPRLGVRVLAKSITGAASLTLKLRRALARDDFANTELVASKTFALSSNQWTTLEWHDIELPPQGALGLELEIAFQGAVAGGRLACAQAHFRGLPSGFKVTPDYLEFRACERYFEKSGAPDTLIGPFVINGGQSFGSVHPSGALRVLVPFRTQKLKPPVIKTFASNGTAGRITYYDGNWRDTGQLSVVVPTPSVNGFYCGHNIPGSIETQFGWTAEAEL</sequence>
<keyword evidence="2" id="KW-1185">Reference proteome</keyword>
<dbReference type="Proteomes" id="UP000245086">
    <property type="component" value="Unassembled WGS sequence"/>
</dbReference>
<protein>
    <recommendedName>
        <fullName evidence="3">DUF2793 domain-containing protein</fullName>
    </recommendedName>
</protein>
<comment type="caution">
    <text evidence="1">The sequence shown here is derived from an EMBL/GenBank/DDBJ whole genome shotgun (WGS) entry which is preliminary data.</text>
</comment>